<dbReference type="OrthoDB" id="3238794at2759"/>
<dbReference type="InterPro" id="IPR036409">
    <property type="entry name" value="Aldolase_II/adducin_N_sf"/>
</dbReference>
<reference evidence="3 4" key="1">
    <citation type="submission" date="2015-03" db="EMBL/GenBank/DDBJ databases">
        <title>Genomics and transcriptomics of the oil-accumulating basidiomycete yeast T. oleaginosus allow insights into substrate utilization and the diverse evolutionary trajectories of mating systems in fungi.</title>
        <authorList>
            <consortium name="DOE Joint Genome Institute"/>
            <person name="Kourist R."/>
            <person name="Kracht O."/>
            <person name="Bracharz F."/>
            <person name="Lipzen A."/>
            <person name="Nolan M."/>
            <person name="Ohm R."/>
            <person name="Grigoriev I."/>
            <person name="Sun S."/>
            <person name="Heitman J."/>
            <person name="Bruck T."/>
            <person name="Nowrousian M."/>
        </authorList>
    </citation>
    <scope>NUCLEOTIDE SEQUENCE [LARGE SCALE GENOMIC DNA]</scope>
    <source>
        <strain evidence="3 4">IBC0246</strain>
    </source>
</reference>
<keyword evidence="4" id="KW-1185">Reference proteome</keyword>
<evidence type="ECO:0000313" key="3">
    <source>
        <dbReference type="EMBL" id="KLT43053.1"/>
    </source>
</evidence>
<evidence type="ECO:0000256" key="1">
    <source>
        <dbReference type="SAM" id="MobiDB-lite"/>
    </source>
</evidence>
<feature type="domain" description="Class II aldolase/adducin N-terminal" evidence="2">
    <location>
        <begin position="45"/>
        <end position="227"/>
    </location>
</feature>
<dbReference type="STRING" id="879819.A0A0J0XPM5"/>
<dbReference type="AlphaFoldDB" id="A0A0J0XPM5"/>
<dbReference type="PANTHER" id="PTHR10672:SF39">
    <property type="entry name" value="CLASS II ALDOLASE_ADDUCIN N-TERMINAL DOMAIN-CONTAINING PROTEIN"/>
    <property type="match status" value="1"/>
</dbReference>
<dbReference type="EMBL" id="KQ087199">
    <property type="protein sequence ID" value="KLT43053.1"/>
    <property type="molecule type" value="Genomic_DNA"/>
</dbReference>
<gene>
    <name evidence="3" type="ORF">CC85DRAFT_273516</name>
</gene>
<name>A0A0J0XPM5_9TREE</name>
<dbReference type="Pfam" id="PF00596">
    <property type="entry name" value="Aldolase_II"/>
    <property type="match status" value="1"/>
</dbReference>
<dbReference type="GO" id="GO:0005856">
    <property type="term" value="C:cytoskeleton"/>
    <property type="evidence" value="ECO:0007669"/>
    <property type="project" value="TreeGrafter"/>
</dbReference>
<protein>
    <submittedName>
        <fullName evidence="3">Arad-like aldolase/epimerase</fullName>
    </submittedName>
</protein>
<dbReference type="InterPro" id="IPR051017">
    <property type="entry name" value="Aldolase-II_Adducin_sf"/>
</dbReference>
<evidence type="ECO:0000259" key="2">
    <source>
        <dbReference type="SMART" id="SM01007"/>
    </source>
</evidence>
<dbReference type="PANTHER" id="PTHR10672">
    <property type="entry name" value="ADDUCIN"/>
    <property type="match status" value="1"/>
</dbReference>
<evidence type="ECO:0000313" key="4">
    <source>
        <dbReference type="Proteomes" id="UP000053611"/>
    </source>
</evidence>
<proteinExistence type="predicted"/>
<organism evidence="3 4">
    <name type="scientific">Cutaneotrichosporon oleaginosum</name>
    <dbReference type="NCBI Taxonomy" id="879819"/>
    <lineage>
        <taxon>Eukaryota</taxon>
        <taxon>Fungi</taxon>
        <taxon>Dikarya</taxon>
        <taxon>Basidiomycota</taxon>
        <taxon>Agaricomycotina</taxon>
        <taxon>Tremellomycetes</taxon>
        <taxon>Trichosporonales</taxon>
        <taxon>Trichosporonaceae</taxon>
        <taxon>Cutaneotrichosporon</taxon>
    </lineage>
</organism>
<dbReference type="Proteomes" id="UP000053611">
    <property type="component" value="Unassembled WGS sequence"/>
</dbReference>
<dbReference type="GO" id="GO:0051015">
    <property type="term" value="F:actin filament binding"/>
    <property type="evidence" value="ECO:0007669"/>
    <property type="project" value="TreeGrafter"/>
</dbReference>
<dbReference type="SMART" id="SM01007">
    <property type="entry name" value="Aldolase_II"/>
    <property type="match status" value="1"/>
</dbReference>
<dbReference type="InterPro" id="IPR001303">
    <property type="entry name" value="Aldolase_II/adducin_N"/>
</dbReference>
<dbReference type="GeneID" id="28981924"/>
<sequence>MATLLNLDANVEHKTGADRPRVGKFRKPNPPTFSSEEQRARYQKGRLAIAARIFDDQGWGIGCSGGLSARDAVDPDLVWVLPRRKPLCSIVSADLIGVNLEGNIVVPSETLREYDPEYVPLHLAIYRARRDVNGIVSGHTPHGRTFSARGETIRMLWQDSCFFSGRVPVLPFLAGVNVAKNPEGVTSSLGDGKGLIMQNRGLLMTAATIEGAIATYIRLENLCGNQLLVEAAVKGRGGKMIEVGEDEVKFTVQNVGSEHHAWMMGMPYYARWDKRTGGALVI</sequence>
<dbReference type="SUPFAM" id="SSF53639">
    <property type="entry name" value="AraD/HMP-PK domain-like"/>
    <property type="match status" value="1"/>
</dbReference>
<dbReference type="Gene3D" id="3.40.225.10">
    <property type="entry name" value="Class II aldolase/adducin N-terminal domain"/>
    <property type="match status" value="1"/>
</dbReference>
<accession>A0A0J0XPM5</accession>
<feature type="region of interest" description="Disordered" evidence="1">
    <location>
        <begin position="16"/>
        <end position="37"/>
    </location>
</feature>
<dbReference type="RefSeq" id="XP_018279544.1">
    <property type="nucleotide sequence ID" value="XM_018421321.1"/>
</dbReference>